<organism evidence="13 14">
    <name type="scientific">Funneliformis geosporum</name>
    <dbReference type="NCBI Taxonomy" id="1117311"/>
    <lineage>
        <taxon>Eukaryota</taxon>
        <taxon>Fungi</taxon>
        <taxon>Fungi incertae sedis</taxon>
        <taxon>Mucoromycota</taxon>
        <taxon>Glomeromycotina</taxon>
        <taxon>Glomeromycetes</taxon>
        <taxon>Glomerales</taxon>
        <taxon>Glomeraceae</taxon>
        <taxon>Funneliformis</taxon>
    </lineage>
</organism>
<dbReference type="Pfam" id="PF01138">
    <property type="entry name" value="RNase_PH"/>
    <property type="match status" value="1"/>
</dbReference>
<dbReference type="GO" id="GO:0034473">
    <property type="term" value="P:U1 snRNA 3'-end processing"/>
    <property type="evidence" value="ECO:0007669"/>
    <property type="project" value="TreeGrafter"/>
</dbReference>
<evidence type="ECO:0000256" key="9">
    <source>
        <dbReference type="ARBA" id="ARBA00023242"/>
    </source>
</evidence>
<proteinExistence type="inferred from homology"/>
<dbReference type="InterPro" id="IPR020568">
    <property type="entry name" value="Ribosomal_Su5_D2-typ_SF"/>
</dbReference>
<evidence type="ECO:0000256" key="1">
    <source>
        <dbReference type="ARBA" id="ARBA00004496"/>
    </source>
</evidence>
<dbReference type="GO" id="GO:0034476">
    <property type="term" value="P:U5 snRNA 3'-end processing"/>
    <property type="evidence" value="ECO:0007669"/>
    <property type="project" value="TreeGrafter"/>
</dbReference>
<keyword evidence="8" id="KW-0694">RNA-binding</keyword>
<dbReference type="GO" id="GO:0016075">
    <property type="term" value="P:rRNA catabolic process"/>
    <property type="evidence" value="ECO:0007669"/>
    <property type="project" value="TreeGrafter"/>
</dbReference>
<evidence type="ECO:0000313" key="13">
    <source>
        <dbReference type="EMBL" id="CAI2181919.1"/>
    </source>
</evidence>
<evidence type="ECO:0000313" key="14">
    <source>
        <dbReference type="Proteomes" id="UP001153678"/>
    </source>
</evidence>
<dbReference type="GO" id="GO:0000177">
    <property type="term" value="C:cytoplasmic exosome (RNase complex)"/>
    <property type="evidence" value="ECO:0007669"/>
    <property type="project" value="TreeGrafter"/>
</dbReference>
<reference evidence="13" key="1">
    <citation type="submission" date="2022-08" db="EMBL/GenBank/DDBJ databases">
        <authorList>
            <person name="Kallberg Y."/>
            <person name="Tangrot J."/>
            <person name="Rosling A."/>
        </authorList>
    </citation>
    <scope>NUCLEOTIDE SEQUENCE</scope>
    <source>
        <strain evidence="13">Wild A</strain>
    </source>
</reference>
<evidence type="ECO:0000256" key="10">
    <source>
        <dbReference type="ARBA" id="ARBA00077933"/>
    </source>
</evidence>
<dbReference type="SUPFAM" id="SSF54211">
    <property type="entry name" value="Ribosomal protein S5 domain 2-like"/>
    <property type="match status" value="1"/>
</dbReference>
<dbReference type="SUPFAM" id="SSF55666">
    <property type="entry name" value="Ribonuclease PH domain 2-like"/>
    <property type="match status" value="1"/>
</dbReference>
<feature type="domain" description="Exoribonuclease phosphorolytic" evidence="12">
    <location>
        <begin position="190"/>
        <end position="257"/>
    </location>
</feature>
<comment type="similarity">
    <text evidence="3">Belongs to the RNase PH family.</text>
</comment>
<comment type="subcellular location">
    <subcellularLocation>
        <location evidence="1">Cytoplasm</location>
    </subcellularLocation>
    <subcellularLocation>
        <location evidence="2">Nucleus</location>
        <location evidence="2">Nucleolus</location>
    </subcellularLocation>
</comment>
<comment type="caution">
    <text evidence="13">The sequence shown here is derived from an EMBL/GenBank/DDBJ whole genome shotgun (WGS) entry which is preliminary data.</text>
</comment>
<dbReference type="Pfam" id="PF03725">
    <property type="entry name" value="RNase_PH_C"/>
    <property type="match status" value="1"/>
</dbReference>
<dbReference type="GO" id="GO:0000467">
    <property type="term" value="P:exonucleolytic trimming to generate mature 3'-end of 5.8S rRNA from tricistronic rRNA transcript (SSU-rRNA, 5.8S rRNA, LSU-rRNA)"/>
    <property type="evidence" value="ECO:0007669"/>
    <property type="project" value="TreeGrafter"/>
</dbReference>
<dbReference type="Gene3D" id="3.30.230.70">
    <property type="entry name" value="GHMP Kinase, N-terminal domain"/>
    <property type="match status" value="1"/>
</dbReference>
<evidence type="ECO:0000256" key="2">
    <source>
        <dbReference type="ARBA" id="ARBA00004604"/>
    </source>
</evidence>
<dbReference type="PANTHER" id="PTHR11097:SF14">
    <property type="entry name" value="EXOSOME COMPLEX COMPONENT RRP45"/>
    <property type="match status" value="1"/>
</dbReference>
<sequence>MVKEFELSNNEKEFILKGIKEGLRLDNRDKNEFRAIGIIFGPEYGRSEVILGNTRVLAKVSCEVIRPYPDRPNEGMITLSTELSPMAFPSIEPGRPSEEEVLVSRILEKAIKRSRAIDTEGLCIVANEKVWSIRVDIHFLDHDGNIIDAACIAAISALAHFRRPDVTVIGEEVTIHPIEQRNPVPLSILHMPICITFAFFEDGKYVVVDPTLQEEQIRQGDMTMTLNIHKELCTLSKAGGIPLEMETIIDCSRIATSKATWITEQIRAALEAEAKKLRL</sequence>
<keyword evidence="14" id="KW-1185">Reference proteome</keyword>
<dbReference type="EMBL" id="CAMKVN010002624">
    <property type="protein sequence ID" value="CAI2181919.1"/>
    <property type="molecule type" value="Genomic_DNA"/>
</dbReference>
<dbReference type="InterPro" id="IPR033100">
    <property type="entry name" value="Rrp45"/>
</dbReference>
<dbReference type="PANTHER" id="PTHR11097">
    <property type="entry name" value="EXOSOME COMPLEX EXONUCLEASE RIBOSOMAL RNA PROCESSING PROTEIN"/>
    <property type="match status" value="1"/>
</dbReference>
<keyword evidence="5" id="KW-0963">Cytoplasm</keyword>
<evidence type="ECO:0000259" key="11">
    <source>
        <dbReference type="Pfam" id="PF01138"/>
    </source>
</evidence>
<name>A0A9W4WS11_9GLOM</name>
<dbReference type="OrthoDB" id="10264038at2759"/>
<dbReference type="InterPro" id="IPR027408">
    <property type="entry name" value="PNPase/RNase_PH_dom_sf"/>
</dbReference>
<dbReference type="GO" id="GO:0071035">
    <property type="term" value="P:nuclear polyadenylation-dependent rRNA catabolic process"/>
    <property type="evidence" value="ECO:0007669"/>
    <property type="project" value="TreeGrafter"/>
</dbReference>
<dbReference type="FunFam" id="3.30.230.70:FF:000005">
    <property type="entry name" value="Exosome complex component RRP45"/>
    <property type="match status" value="1"/>
</dbReference>
<accession>A0A9W4WS11</accession>
<evidence type="ECO:0000256" key="4">
    <source>
        <dbReference type="ARBA" id="ARBA00019572"/>
    </source>
</evidence>
<dbReference type="GO" id="GO:0071028">
    <property type="term" value="P:nuclear mRNA surveillance"/>
    <property type="evidence" value="ECO:0007669"/>
    <property type="project" value="TreeGrafter"/>
</dbReference>
<dbReference type="GO" id="GO:0071038">
    <property type="term" value="P:TRAMP-dependent tRNA surveillance pathway"/>
    <property type="evidence" value="ECO:0007669"/>
    <property type="project" value="TreeGrafter"/>
</dbReference>
<dbReference type="GO" id="GO:0000176">
    <property type="term" value="C:nuclear exosome (RNase complex)"/>
    <property type="evidence" value="ECO:0007669"/>
    <property type="project" value="UniProtKB-ARBA"/>
</dbReference>
<dbReference type="GO" id="GO:0035925">
    <property type="term" value="F:mRNA 3'-UTR AU-rich region binding"/>
    <property type="evidence" value="ECO:0007669"/>
    <property type="project" value="TreeGrafter"/>
</dbReference>
<evidence type="ECO:0000256" key="6">
    <source>
        <dbReference type="ARBA" id="ARBA00022552"/>
    </source>
</evidence>
<dbReference type="GO" id="GO:0005730">
    <property type="term" value="C:nucleolus"/>
    <property type="evidence" value="ECO:0007669"/>
    <property type="project" value="UniProtKB-SubCell"/>
</dbReference>
<keyword evidence="7" id="KW-0271">Exosome</keyword>
<gene>
    <name evidence="13" type="ORF">FWILDA_LOCUS10324</name>
</gene>
<feature type="domain" description="Exoribonuclease phosphorolytic" evidence="11">
    <location>
        <begin position="32"/>
        <end position="164"/>
    </location>
</feature>
<dbReference type="InterPro" id="IPR036345">
    <property type="entry name" value="ExoRNase_PH_dom2_sf"/>
</dbReference>
<dbReference type="GO" id="GO:0034475">
    <property type="term" value="P:U4 snRNA 3'-end processing"/>
    <property type="evidence" value="ECO:0007669"/>
    <property type="project" value="TreeGrafter"/>
</dbReference>
<keyword evidence="9" id="KW-0539">Nucleus</keyword>
<evidence type="ECO:0000256" key="7">
    <source>
        <dbReference type="ARBA" id="ARBA00022835"/>
    </source>
</evidence>
<protein>
    <recommendedName>
        <fullName evidence="4">Exosome complex component RRP45</fullName>
    </recommendedName>
    <alternativeName>
        <fullName evidence="10">Ribosomal RNA-processing protein 45</fullName>
    </alternativeName>
</protein>
<dbReference type="InterPro" id="IPR015847">
    <property type="entry name" value="ExoRNase_PH_dom2"/>
</dbReference>
<evidence type="ECO:0000259" key="12">
    <source>
        <dbReference type="Pfam" id="PF03725"/>
    </source>
</evidence>
<dbReference type="AlphaFoldDB" id="A0A9W4WS11"/>
<dbReference type="CDD" id="cd11368">
    <property type="entry name" value="RNase_PH_RRP45"/>
    <property type="match status" value="1"/>
</dbReference>
<evidence type="ECO:0000256" key="3">
    <source>
        <dbReference type="ARBA" id="ARBA00006678"/>
    </source>
</evidence>
<evidence type="ECO:0000256" key="5">
    <source>
        <dbReference type="ARBA" id="ARBA00022490"/>
    </source>
</evidence>
<keyword evidence="6" id="KW-0698">rRNA processing</keyword>
<dbReference type="InterPro" id="IPR001247">
    <property type="entry name" value="ExoRNase_PH_dom1"/>
</dbReference>
<dbReference type="Proteomes" id="UP001153678">
    <property type="component" value="Unassembled WGS sequence"/>
</dbReference>
<dbReference type="InterPro" id="IPR050590">
    <property type="entry name" value="Exosome_comp_Rrp42_subfam"/>
</dbReference>
<evidence type="ECO:0000256" key="8">
    <source>
        <dbReference type="ARBA" id="ARBA00022884"/>
    </source>
</evidence>